<keyword evidence="4 10" id="KW-0328">Glycosyltransferase</keyword>
<gene>
    <name evidence="11" type="primary">AlNc14C10G1231</name>
    <name evidence="11" type="ORF">ALNC14_014130</name>
</gene>
<feature type="transmembrane region" description="Helical" evidence="10">
    <location>
        <begin position="397"/>
        <end position="414"/>
    </location>
</feature>
<organism evidence="11">
    <name type="scientific">Albugo laibachii Nc14</name>
    <dbReference type="NCBI Taxonomy" id="890382"/>
    <lineage>
        <taxon>Eukaryota</taxon>
        <taxon>Sar</taxon>
        <taxon>Stramenopiles</taxon>
        <taxon>Oomycota</taxon>
        <taxon>Peronosporomycetes</taxon>
        <taxon>Albuginales</taxon>
        <taxon>Albuginaceae</taxon>
        <taxon>Albugo</taxon>
    </lineage>
</organism>
<protein>
    <recommendedName>
        <fullName evidence="10">Alpha-1,3-glucosyltransferase</fullName>
        <ecNumber evidence="10">2.4.1.-</ecNumber>
    </recommendedName>
</protein>
<evidence type="ECO:0000256" key="2">
    <source>
        <dbReference type="ARBA" id="ARBA00004922"/>
    </source>
</evidence>
<evidence type="ECO:0000256" key="3">
    <source>
        <dbReference type="ARBA" id="ARBA00008715"/>
    </source>
</evidence>
<keyword evidence="9 10" id="KW-0472">Membrane</keyword>
<accession>F0W2I4</accession>
<name>F0W2I4_9STRA</name>
<comment type="pathway">
    <text evidence="2 10">Protein modification; protein glycosylation.</text>
</comment>
<evidence type="ECO:0000313" key="11">
    <source>
        <dbReference type="EMBL" id="CCA15270.1"/>
    </source>
</evidence>
<keyword evidence="5 10" id="KW-0808">Transferase</keyword>
<dbReference type="EMBL" id="FR824055">
    <property type="protein sequence ID" value="CCA15270.1"/>
    <property type="molecule type" value="Genomic_DNA"/>
</dbReference>
<dbReference type="GO" id="GO:0005789">
    <property type="term" value="C:endoplasmic reticulum membrane"/>
    <property type="evidence" value="ECO:0007669"/>
    <property type="project" value="UniProtKB-SubCell"/>
</dbReference>
<evidence type="ECO:0000256" key="1">
    <source>
        <dbReference type="ARBA" id="ARBA00004477"/>
    </source>
</evidence>
<evidence type="ECO:0000256" key="7">
    <source>
        <dbReference type="ARBA" id="ARBA00022824"/>
    </source>
</evidence>
<dbReference type="AlphaFoldDB" id="F0W2I4"/>
<dbReference type="EC" id="2.4.1.-" evidence="10"/>
<dbReference type="Pfam" id="PF03155">
    <property type="entry name" value="Alg6_Alg8"/>
    <property type="match status" value="1"/>
</dbReference>
<keyword evidence="6 10" id="KW-0812">Transmembrane</keyword>
<feature type="transmembrane region" description="Helical" evidence="10">
    <location>
        <begin position="260"/>
        <end position="280"/>
    </location>
</feature>
<feature type="transmembrane region" description="Helical" evidence="10">
    <location>
        <begin position="130"/>
        <end position="150"/>
    </location>
</feature>
<comment type="similarity">
    <text evidence="3 10">Belongs to the ALG6/ALG8 glucosyltransferase family.</text>
</comment>
<feature type="transmembrane region" description="Helical" evidence="10">
    <location>
        <begin position="497"/>
        <end position="516"/>
    </location>
</feature>
<dbReference type="GO" id="GO:0042281">
    <property type="term" value="F:dolichyl pyrophosphate Man9GlcNAc2 alpha-1,3-glucosyltransferase activity"/>
    <property type="evidence" value="ECO:0007669"/>
    <property type="project" value="TreeGrafter"/>
</dbReference>
<dbReference type="InterPro" id="IPR004856">
    <property type="entry name" value="Glyco_trans_ALG6/ALG8"/>
</dbReference>
<keyword evidence="7 10" id="KW-0256">Endoplasmic reticulum</keyword>
<proteinExistence type="inferred from homology"/>
<evidence type="ECO:0000256" key="9">
    <source>
        <dbReference type="ARBA" id="ARBA00023136"/>
    </source>
</evidence>
<evidence type="ECO:0000256" key="5">
    <source>
        <dbReference type="ARBA" id="ARBA00022679"/>
    </source>
</evidence>
<dbReference type="HOGENOM" id="CLU_008110_3_0_1"/>
<evidence type="ECO:0000256" key="10">
    <source>
        <dbReference type="RuleBase" id="RU363110"/>
    </source>
</evidence>
<dbReference type="UniPathway" id="UPA00378"/>
<dbReference type="PANTHER" id="PTHR12413">
    <property type="entry name" value="DOLICHYL GLYCOSYLTRANSFERASE"/>
    <property type="match status" value="1"/>
</dbReference>
<keyword evidence="8 10" id="KW-1133">Transmembrane helix</keyword>
<feature type="transmembrane region" description="Helical" evidence="10">
    <location>
        <begin position="92"/>
        <end position="110"/>
    </location>
</feature>
<reference evidence="11" key="1">
    <citation type="journal article" date="2011" name="PLoS Biol.">
        <title>Gene gain and loss during evolution of obligate parasitism in the white rust pathogen of Arabidopsis thaliana.</title>
        <authorList>
            <person name="Kemen E."/>
            <person name="Gardiner A."/>
            <person name="Schultz-Larsen T."/>
            <person name="Kemen A.C."/>
            <person name="Balmuth A.L."/>
            <person name="Robert-Seilaniantz A."/>
            <person name="Bailey K."/>
            <person name="Holub E."/>
            <person name="Studholme D.J."/>
            <person name="Maclean D."/>
            <person name="Jones J.D."/>
        </authorList>
    </citation>
    <scope>NUCLEOTIDE SEQUENCE</scope>
</reference>
<feature type="transmembrane region" description="Helical" evidence="10">
    <location>
        <begin position="358"/>
        <end position="377"/>
    </location>
</feature>
<comment type="subcellular location">
    <subcellularLocation>
        <location evidence="1 10">Endoplasmic reticulum membrane</location>
        <topology evidence="1 10">Multi-pass membrane protein</topology>
    </subcellularLocation>
</comment>
<evidence type="ECO:0000256" key="6">
    <source>
        <dbReference type="ARBA" id="ARBA00022692"/>
    </source>
</evidence>
<evidence type="ECO:0000256" key="4">
    <source>
        <dbReference type="ARBA" id="ARBA00022676"/>
    </source>
</evidence>
<evidence type="ECO:0000256" key="8">
    <source>
        <dbReference type="ARBA" id="ARBA00022989"/>
    </source>
</evidence>
<feature type="transmembrane region" description="Helical" evidence="10">
    <location>
        <begin position="467"/>
        <end position="485"/>
    </location>
</feature>
<feature type="transmembrane region" description="Helical" evidence="10">
    <location>
        <begin position="421"/>
        <end position="438"/>
    </location>
</feature>
<sequence>MHEKEVSMRAEPQQFLLHFYEKSVSLCSLFLVINVIQRWLVSLGSYSGSSSPPMYGDYEAQRHWMEITRNIPMAEWYYNSTNNDLMYWGLDYPPLTAFVSYAFGFVIQYLNSDMIALTSSRGYETPTSKVIMRSSVILSDLLVLFPAVYLSVRVMYRSASRAQTYEKWRLKTLAPYLILSQPAFILIDHGHFQYNNISLGLTAAAVALIYCDHDFLASVAYCLTLNFKQMTLYFAPAFGVYLLSKCCYGDKCILHLMKLSVAVLITFGMLWLPFCIYRPLDSTCLSSWQQILHRIFPVARGLFEDKVSNVWCVLDLVYKARHHISRSKQLLLCTFTTLLALTPSMIDLLRRKPTKTRFSLSLVNASLSFFLFSFQVHEKSILFPLLPVSLLVGKSPLIVGWFGLVATFSIYFLLAKDGQSLQYFVLQIIHTLTALIPYNSGGFEISRCIVAPGHSAYGIPNHFLQTSVKVSLLGMVILHAISLLVPPPVRYPYIHECLFATFSCGCFLLALAYFTYWQWTLEDTEEKEESAIKKSI</sequence>
<dbReference type="PANTHER" id="PTHR12413:SF1">
    <property type="entry name" value="DOLICHYL PYROPHOSPHATE MAN9GLCNAC2 ALPHA-1,3-GLUCOSYLTRANSFERASE"/>
    <property type="match status" value="1"/>
</dbReference>
<reference evidence="11" key="2">
    <citation type="submission" date="2011-02" db="EMBL/GenBank/DDBJ databases">
        <authorList>
            <person name="MacLean D."/>
        </authorList>
    </citation>
    <scope>NUCLEOTIDE SEQUENCE</scope>
</reference>